<dbReference type="GO" id="GO:0030170">
    <property type="term" value="F:pyridoxal phosphate binding"/>
    <property type="evidence" value="ECO:0007669"/>
    <property type="project" value="TreeGrafter"/>
</dbReference>
<dbReference type="PATRIC" id="fig|1429043.3.peg.5741"/>
<dbReference type="EMBL" id="AZAC01000078">
    <property type="protein sequence ID" value="KIX10894.1"/>
    <property type="molecule type" value="Genomic_DNA"/>
</dbReference>
<reference evidence="5 6" key="1">
    <citation type="submission" date="2013-11" db="EMBL/GenBank/DDBJ databases">
        <title>Metagenomic analysis of a methanogenic consortium involved in long chain n-alkane degradation.</title>
        <authorList>
            <person name="Davidova I.A."/>
            <person name="Callaghan A.V."/>
            <person name="Wawrik B."/>
            <person name="Pruitt S."/>
            <person name="Marks C."/>
            <person name="Duncan K.E."/>
            <person name="Suflita J.M."/>
        </authorList>
    </citation>
    <scope>NUCLEOTIDE SEQUENCE [LARGE SCALE GENOMIC DNA]</scope>
    <source>
        <strain evidence="5 6">SPR</strain>
    </source>
</reference>
<keyword evidence="2 4" id="KW-0663">Pyridoxal phosphate</keyword>
<dbReference type="NCBIfam" id="NF011936">
    <property type="entry name" value="PRK15407.1"/>
    <property type="match status" value="1"/>
</dbReference>
<evidence type="ECO:0000256" key="3">
    <source>
        <dbReference type="ARBA" id="ARBA00037999"/>
    </source>
</evidence>
<dbReference type="Gene3D" id="3.90.1150.10">
    <property type="entry name" value="Aspartate Aminotransferase, domain 1"/>
    <property type="match status" value="1"/>
</dbReference>
<comment type="caution">
    <text evidence="5">The sequence shown here is derived from an EMBL/GenBank/DDBJ whole genome shotgun (WGS) entry which is preliminary data.</text>
</comment>
<dbReference type="PANTHER" id="PTHR30244:SF34">
    <property type="entry name" value="DTDP-4-AMINO-4,6-DIDEOXYGALACTOSE TRANSAMINASE"/>
    <property type="match status" value="1"/>
</dbReference>
<evidence type="ECO:0000313" key="5">
    <source>
        <dbReference type="EMBL" id="KIX10894.1"/>
    </source>
</evidence>
<evidence type="ECO:0000313" key="6">
    <source>
        <dbReference type="Proteomes" id="UP000032233"/>
    </source>
</evidence>
<comment type="cofactor">
    <cofactor evidence="1">
        <name>pyridoxal 5'-phosphate</name>
        <dbReference type="ChEBI" id="CHEBI:597326"/>
    </cofactor>
</comment>
<dbReference type="STRING" id="1429043.X474_27090"/>
<gene>
    <name evidence="5" type="ORF">X474_27090</name>
</gene>
<dbReference type="Proteomes" id="UP000032233">
    <property type="component" value="Unassembled WGS sequence"/>
</dbReference>
<sequence>MSKLDELKKEILAKTREYYELAHKDDRSGFRPGQDRINYGGRVFDHREMENLLDSSLEFWLTYGRYSKQLEKELAQYIGAKHCFLVNSGSSANLLAFFALTSPLLKEKAVKRGDEVITTACGFPTTVAPVVQFGAVPVFVDVSLKTANALADQLEKALSPKTKAVFLAHTLGNPFDLEQVSEFCKKHGLWLIEDNCDAMGSLYDGRLTGSFGIMSTASFYPAHHMTTGEGGAVFTSDPLLKKALLSIRDWGRDCFCQSGQDNSCGKRFSQQFGTLPFGYDHKYVYSHFGLNLKMSDMQAAIGCAQLEKLPGFVQKRRENFDHLKKALQDLGDYFHLPEPTSKSIPSWFGFLLTVRDEAPFAKQALVEFLESRLIQTRNLFCGNIVRQPLFENLELDRDYRTPVALANTDKIMNDSFWIGVYPGMTPKMLDYMAQSIRDFVGSNT</sequence>
<dbReference type="RefSeq" id="WP_044352699.1">
    <property type="nucleotide sequence ID" value="NZ_AZAC01000078.1"/>
</dbReference>
<dbReference type="PANTHER" id="PTHR30244">
    <property type="entry name" value="TRANSAMINASE"/>
    <property type="match status" value="1"/>
</dbReference>
<accession>A0A0D2IXY4</accession>
<dbReference type="InterPro" id="IPR000653">
    <property type="entry name" value="DegT/StrS_aminotransferase"/>
</dbReference>
<dbReference type="InterPro" id="IPR015424">
    <property type="entry name" value="PyrdxlP-dep_Trfase"/>
</dbReference>
<comment type="similarity">
    <text evidence="3 4">Belongs to the DegT/DnrJ/EryC1 family.</text>
</comment>
<keyword evidence="6" id="KW-1185">Reference proteome</keyword>
<protein>
    <submittedName>
        <fullName evidence="5">Lipopolysaccharide biosynthesis protein</fullName>
    </submittedName>
</protein>
<evidence type="ECO:0000256" key="2">
    <source>
        <dbReference type="ARBA" id="ARBA00022898"/>
    </source>
</evidence>
<dbReference type="FunFam" id="3.40.640.10:FF:000079">
    <property type="entry name" value="LPS biosynthesis protein"/>
    <property type="match status" value="1"/>
</dbReference>
<organism evidence="5 6">
    <name type="scientific">Dethiosulfatarculus sandiegensis</name>
    <dbReference type="NCBI Taxonomy" id="1429043"/>
    <lineage>
        <taxon>Bacteria</taxon>
        <taxon>Pseudomonadati</taxon>
        <taxon>Thermodesulfobacteriota</taxon>
        <taxon>Desulfarculia</taxon>
        <taxon>Desulfarculales</taxon>
        <taxon>Desulfarculaceae</taxon>
        <taxon>Dethiosulfatarculus</taxon>
    </lineage>
</organism>
<evidence type="ECO:0000256" key="4">
    <source>
        <dbReference type="RuleBase" id="RU004508"/>
    </source>
</evidence>
<name>A0A0D2IXY4_9BACT</name>
<dbReference type="GO" id="GO:0008483">
    <property type="term" value="F:transaminase activity"/>
    <property type="evidence" value="ECO:0007669"/>
    <property type="project" value="TreeGrafter"/>
</dbReference>
<dbReference type="Gene3D" id="3.40.640.10">
    <property type="entry name" value="Type I PLP-dependent aspartate aminotransferase-like (Major domain)"/>
    <property type="match status" value="1"/>
</dbReference>
<dbReference type="InParanoid" id="A0A0D2IXY4"/>
<dbReference type="Pfam" id="PF01041">
    <property type="entry name" value="DegT_DnrJ_EryC1"/>
    <property type="match status" value="1"/>
</dbReference>
<dbReference type="InterPro" id="IPR015421">
    <property type="entry name" value="PyrdxlP-dep_Trfase_major"/>
</dbReference>
<dbReference type="AlphaFoldDB" id="A0A0D2IXY4"/>
<dbReference type="GO" id="GO:0000271">
    <property type="term" value="P:polysaccharide biosynthetic process"/>
    <property type="evidence" value="ECO:0007669"/>
    <property type="project" value="TreeGrafter"/>
</dbReference>
<dbReference type="PIRSF" id="PIRSF000390">
    <property type="entry name" value="PLP_StrS"/>
    <property type="match status" value="1"/>
</dbReference>
<dbReference type="CDD" id="cd00616">
    <property type="entry name" value="AHBA_syn"/>
    <property type="match status" value="1"/>
</dbReference>
<proteinExistence type="inferred from homology"/>
<dbReference type="OrthoDB" id="9810913at2"/>
<dbReference type="SUPFAM" id="SSF53383">
    <property type="entry name" value="PLP-dependent transferases"/>
    <property type="match status" value="1"/>
</dbReference>
<dbReference type="InterPro" id="IPR015422">
    <property type="entry name" value="PyrdxlP-dep_Trfase_small"/>
</dbReference>
<evidence type="ECO:0000256" key="1">
    <source>
        <dbReference type="ARBA" id="ARBA00001933"/>
    </source>
</evidence>